<evidence type="ECO:0000313" key="7">
    <source>
        <dbReference type="Proteomes" id="UP001054945"/>
    </source>
</evidence>
<accession>A0AAV4PMK3</accession>
<proteinExistence type="inferred from homology"/>
<dbReference type="GO" id="GO:0008270">
    <property type="term" value="F:zinc ion binding"/>
    <property type="evidence" value="ECO:0007669"/>
    <property type="project" value="InterPro"/>
</dbReference>
<comment type="cofactor">
    <cofactor evidence="1">
        <name>Zn(2+)</name>
        <dbReference type="ChEBI" id="CHEBI:29105"/>
    </cofactor>
</comment>
<dbReference type="PANTHER" id="PTHR12756:SF11">
    <property type="entry name" value="CYTOSOLIC CARBOXYPEPTIDASE 1"/>
    <property type="match status" value="1"/>
</dbReference>
<dbReference type="InterPro" id="IPR000834">
    <property type="entry name" value="Peptidase_M14"/>
</dbReference>
<dbReference type="Gene3D" id="3.40.630.10">
    <property type="entry name" value="Zn peptidases"/>
    <property type="match status" value="1"/>
</dbReference>
<evidence type="ECO:0000259" key="5">
    <source>
        <dbReference type="PROSITE" id="PS52035"/>
    </source>
</evidence>
<evidence type="ECO:0000256" key="4">
    <source>
        <dbReference type="SAM" id="MobiDB-lite"/>
    </source>
</evidence>
<dbReference type="GO" id="GO:0006508">
    <property type="term" value="P:proteolysis"/>
    <property type="evidence" value="ECO:0007669"/>
    <property type="project" value="InterPro"/>
</dbReference>
<comment type="similarity">
    <text evidence="2 3">Belongs to the peptidase M14 family.</text>
</comment>
<feature type="compositionally biased region" description="Low complexity" evidence="4">
    <location>
        <begin position="291"/>
        <end position="305"/>
    </location>
</feature>
<protein>
    <recommendedName>
        <fullName evidence="5">Peptidase M14 domain-containing protein</fullName>
    </recommendedName>
</protein>
<feature type="domain" description="Peptidase M14" evidence="5">
    <location>
        <begin position="1"/>
        <end position="266"/>
    </location>
</feature>
<organism evidence="6 7">
    <name type="scientific">Caerostris extrusa</name>
    <name type="common">Bark spider</name>
    <name type="synonym">Caerostris bankana</name>
    <dbReference type="NCBI Taxonomy" id="172846"/>
    <lineage>
        <taxon>Eukaryota</taxon>
        <taxon>Metazoa</taxon>
        <taxon>Ecdysozoa</taxon>
        <taxon>Arthropoda</taxon>
        <taxon>Chelicerata</taxon>
        <taxon>Arachnida</taxon>
        <taxon>Araneae</taxon>
        <taxon>Araneomorphae</taxon>
        <taxon>Entelegynae</taxon>
        <taxon>Araneoidea</taxon>
        <taxon>Araneidae</taxon>
        <taxon>Caerostris</taxon>
    </lineage>
</organism>
<reference evidence="6 7" key="1">
    <citation type="submission" date="2021-06" db="EMBL/GenBank/DDBJ databases">
        <title>Caerostris extrusa draft genome.</title>
        <authorList>
            <person name="Kono N."/>
            <person name="Arakawa K."/>
        </authorList>
    </citation>
    <scope>NUCLEOTIDE SEQUENCE [LARGE SCALE GENOMIC DNA]</scope>
</reference>
<feature type="active site" description="Proton donor/acceptor" evidence="3">
    <location>
        <position position="230"/>
    </location>
</feature>
<comment type="caution">
    <text evidence="6">The sequence shown here is derived from an EMBL/GenBank/DDBJ whole genome shotgun (WGS) entry which is preliminary data.</text>
</comment>
<sequence>MKVCVQPFDQFHSSQNKPYYTLTFTISFDHTNDVCYLAYHYPYTFTTLQTHLYYWRKQFFLGHERNTRFLLSNKAQKLRDSYIFKVVPMLNPDGVINGCHRVSLSGQDLNRQWITPNNRLHPTIYYTKSLFHYLTSKKTRNPRWVFCDYHGHSRRSNSFFFGCNPEQSWWPADETKPDCESFKILPILMDEIAPTFSLEDCEFTIERSRESTGRVTIWRQFDVPLSYTLECSYGGCSQGKYLGYHLGIPQLEDTGMKLCQCFGKLVIDSQSNRVWSSIPLDVKSFPLSSFSKPSRSKFCNSSTSTETDDEFEDCEDEDSTV</sequence>
<evidence type="ECO:0000313" key="6">
    <source>
        <dbReference type="EMBL" id="GIX96432.1"/>
    </source>
</evidence>
<evidence type="ECO:0000256" key="3">
    <source>
        <dbReference type="PROSITE-ProRule" id="PRU01379"/>
    </source>
</evidence>
<dbReference type="GO" id="GO:0004181">
    <property type="term" value="F:metallocarboxypeptidase activity"/>
    <property type="evidence" value="ECO:0007669"/>
    <property type="project" value="InterPro"/>
</dbReference>
<dbReference type="PROSITE" id="PS52035">
    <property type="entry name" value="PEPTIDASE_M14"/>
    <property type="match status" value="1"/>
</dbReference>
<evidence type="ECO:0000256" key="2">
    <source>
        <dbReference type="ARBA" id="ARBA00005988"/>
    </source>
</evidence>
<feature type="compositionally biased region" description="Acidic residues" evidence="4">
    <location>
        <begin position="306"/>
        <end position="321"/>
    </location>
</feature>
<dbReference type="EMBL" id="BPLR01004650">
    <property type="protein sequence ID" value="GIX96432.1"/>
    <property type="molecule type" value="Genomic_DNA"/>
</dbReference>
<dbReference type="AlphaFoldDB" id="A0AAV4PMK3"/>
<dbReference type="SUPFAM" id="SSF53187">
    <property type="entry name" value="Zn-dependent exopeptidases"/>
    <property type="match status" value="1"/>
</dbReference>
<gene>
    <name evidence="6" type="primary">AGTPBP1</name>
    <name evidence="6" type="ORF">CEXT_366431</name>
</gene>
<name>A0AAV4PMK3_CAEEX</name>
<feature type="region of interest" description="Disordered" evidence="4">
    <location>
        <begin position="291"/>
        <end position="321"/>
    </location>
</feature>
<dbReference type="PANTHER" id="PTHR12756">
    <property type="entry name" value="CYTOSOLIC CARBOXYPEPTIDASE"/>
    <property type="match status" value="1"/>
</dbReference>
<keyword evidence="7" id="KW-1185">Reference proteome</keyword>
<dbReference type="InterPro" id="IPR050821">
    <property type="entry name" value="Cytosolic_carboxypeptidase"/>
</dbReference>
<dbReference type="Proteomes" id="UP001054945">
    <property type="component" value="Unassembled WGS sequence"/>
</dbReference>
<evidence type="ECO:0000256" key="1">
    <source>
        <dbReference type="ARBA" id="ARBA00001947"/>
    </source>
</evidence>